<organism evidence="2 3">
    <name type="scientific">Coregonus suidteri</name>
    <dbReference type="NCBI Taxonomy" id="861788"/>
    <lineage>
        <taxon>Eukaryota</taxon>
        <taxon>Metazoa</taxon>
        <taxon>Chordata</taxon>
        <taxon>Craniata</taxon>
        <taxon>Vertebrata</taxon>
        <taxon>Euteleostomi</taxon>
        <taxon>Actinopterygii</taxon>
        <taxon>Neopterygii</taxon>
        <taxon>Teleostei</taxon>
        <taxon>Protacanthopterygii</taxon>
        <taxon>Salmoniformes</taxon>
        <taxon>Salmonidae</taxon>
        <taxon>Coregoninae</taxon>
        <taxon>Coregonus</taxon>
    </lineage>
</organism>
<dbReference type="AlphaFoldDB" id="A0AAN8LV86"/>
<proteinExistence type="predicted"/>
<feature type="domain" description="Anaphase-promoting complex subunit 4 C-terminal half WD40" evidence="1">
    <location>
        <begin position="16"/>
        <end position="67"/>
    </location>
</feature>
<keyword evidence="3" id="KW-1185">Reference proteome</keyword>
<reference evidence="2 3" key="1">
    <citation type="submission" date="2021-04" db="EMBL/GenBank/DDBJ databases">
        <authorList>
            <person name="De Guttry C."/>
            <person name="Zahm M."/>
            <person name="Klopp C."/>
            <person name="Cabau C."/>
            <person name="Louis A."/>
            <person name="Berthelot C."/>
            <person name="Parey E."/>
            <person name="Roest Crollius H."/>
            <person name="Montfort J."/>
            <person name="Robinson-Rechavi M."/>
            <person name="Bucao C."/>
            <person name="Bouchez O."/>
            <person name="Gislard M."/>
            <person name="Lluch J."/>
            <person name="Milhes M."/>
            <person name="Lampietro C."/>
            <person name="Lopez Roques C."/>
            <person name="Donnadieu C."/>
            <person name="Braasch I."/>
            <person name="Desvignes T."/>
            <person name="Postlethwait J."/>
            <person name="Bobe J."/>
            <person name="Wedekind C."/>
            <person name="Guiguen Y."/>
        </authorList>
    </citation>
    <scope>NUCLEOTIDE SEQUENCE [LARGE SCALE GENOMIC DNA]</scope>
    <source>
        <strain evidence="2">Cs_M1</strain>
        <tissue evidence="2">Blood</tissue>
    </source>
</reference>
<protein>
    <recommendedName>
        <fullName evidence="1">Anaphase-promoting complex subunit 4 C-terminal half WD40 domain-containing protein</fullName>
    </recommendedName>
</protein>
<dbReference type="Pfam" id="PF23405">
    <property type="entry name" value="WD40_APC4_C-half"/>
    <property type="match status" value="1"/>
</dbReference>
<evidence type="ECO:0000259" key="1">
    <source>
        <dbReference type="Pfam" id="PF23405"/>
    </source>
</evidence>
<evidence type="ECO:0000313" key="2">
    <source>
        <dbReference type="EMBL" id="KAK6308896.1"/>
    </source>
</evidence>
<gene>
    <name evidence="2" type="ORF">J4Q44_G00203590</name>
</gene>
<comment type="caution">
    <text evidence="2">The sequence shown here is derived from an EMBL/GenBank/DDBJ whole genome shotgun (WGS) entry which is preliminary data.</text>
</comment>
<dbReference type="EMBL" id="JAGTTL010000018">
    <property type="protein sequence ID" value="KAK6308896.1"/>
    <property type="molecule type" value="Genomic_DNA"/>
</dbReference>
<sequence>MVSAFSPAPISLWYCSAIRLDQQSGAILAQGLVLENQWSDFENMKAQFVAVSGIRKVAYVLSSNLRH</sequence>
<name>A0AAN8LV86_9TELE</name>
<dbReference type="Proteomes" id="UP001356427">
    <property type="component" value="Unassembled WGS sequence"/>
</dbReference>
<accession>A0AAN8LV86</accession>
<dbReference type="InterPro" id="IPR056358">
    <property type="entry name" value="APC4_C"/>
</dbReference>
<evidence type="ECO:0000313" key="3">
    <source>
        <dbReference type="Proteomes" id="UP001356427"/>
    </source>
</evidence>